<feature type="domain" description="DUF58" evidence="1">
    <location>
        <begin position="51"/>
        <end position="250"/>
    </location>
</feature>
<organism evidence="2 3">
    <name type="scientific">Planctopirus hydrillae</name>
    <dbReference type="NCBI Taxonomy" id="1841610"/>
    <lineage>
        <taxon>Bacteria</taxon>
        <taxon>Pseudomonadati</taxon>
        <taxon>Planctomycetota</taxon>
        <taxon>Planctomycetia</taxon>
        <taxon>Planctomycetales</taxon>
        <taxon>Planctomycetaceae</taxon>
        <taxon>Planctopirus</taxon>
    </lineage>
</organism>
<name>A0A1C3E5C6_9PLAN</name>
<dbReference type="STRING" id="1841610.A6X21_11475"/>
<dbReference type="Gene3D" id="3.40.50.410">
    <property type="entry name" value="von Willebrand factor, type A domain"/>
    <property type="match status" value="1"/>
</dbReference>
<evidence type="ECO:0000259" key="1">
    <source>
        <dbReference type="Pfam" id="PF01882"/>
    </source>
</evidence>
<evidence type="ECO:0000313" key="3">
    <source>
        <dbReference type="Proteomes" id="UP000094828"/>
    </source>
</evidence>
<proteinExistence type="predicted"/>
<evidence type="ECO:0000313" key="2">
    <source>
        <dbReference type="EMBL" id="ODA28359.1"/>
    </source>
</evidence>
<comment type="caution">
    <text evidence="2">The sequence shown here is derived from an EMBL/GenBank/DDBJ whole genome shotgun (WGS) entry which is preliminary data.</text>
</comment>
<gene>
    <name evidence="2" type="ORF">A6X21_11475</name>
</gene>
<accession>A0A1C3E5C6</accession>
<sequence length="298" mass="34066">MANARQLTSLVSNSALSRAENLRLAPRFRKTNRMRGEHLAGRGGSSTEFEDFRDYSPGDDIRYVDWNIFARLHRPYLKLYRHEEEMHVVILLDASSSMKFGEKFDRARQAAALLAMMGLMNMEPVSIYALGSRNEATHQIRRLRGKSSFRKLFEFLENLPVGGDAEIDFTIDAALRQHTGRGVVICLSDFLTFGRIDQAISRLFGAGLEPWAIQILSSDEHNPELEQDVRFVDSETGETLDVTAGGDLLRIYEEYRLSLERELEQVCRQRGGRSLSFNTRQSVDNIVFDTLLRKGWVR</sequence>
<dbReference type="PANTHER" id="PTHR33608:SF7">
    <property type="entry name" value="DUF58 DOMAIN-CONTAINING PROTEIN"/>
    <property type="match status" value="1"/>
</dbReference>
<dbReference type="OrthoDB" id="9780819at2"/>
<dbReference type="AlphaFoldDB" id="A0A1C3E5C6"/>
<reference evidence="2 3" key="1">
    <citation type="submission" date="2016-05" db="EMBL/GenBank/DDBJ databases">
        <title>Genomic and physiological characterization of Planctopirus sp. isolated from fresh water lake.</title>
        <authorList>
            <person name="Subhash Y."/>
            <person name="Ramana C."/>
        </authorList>
    </citation>
    <scope>NUCLEOTIDE SEQUENCE [LARGE SCALE GENOMIC DNA]</scope>
    <source>
        <strain evidence="2 3">JC280</strain>
    </source>
</reference>
<dbReference type="InterPro" id="IPR036465">
    <property type="entry name" value="vWFA_dom_sf"/>
</dbReference>
<dbReference type="Proteomes" id="UP000094828">
    <property type="component" value="Unassembled WGS sequence"/>
</dbReference>
<dbReference type="InterPro" id="IPR002881">
    <property type="entry name" value="DUF58"/>
</dbReference>
<dbReference type="Pfam" id="PF01882">
    <property type="entry name" value="DUF58"/>
    <property type="match status" value="1"/>
</dbReference>
<dbReference type="EMBL" id="LYDR01000152">
    <property type="protein sequence ID" value="ODA28359.1"/>
    <property type="molecule type" value="Genomic_DNA"/>
</dbReference>
<protein>
    <recommendedName>
        <fullName evidence="1">DUF58 domain-containing protein</fullName>
    </recommendedName>
</protein>
<dbReference type="RefSeq" id="WP_068851289.1">
    <property type="nucleotide sequence ID" value="NZ_LYDR01000152.1"/>
</dbReference>
<dbReference type="SUPFAM" id="SSF53300">
    <property type="entry name" value="vWA-like"/>
    <property type="match status" value="1"/>
</dbReference>
<dbReference type="PANTHER" id="PTHR33608">
    <property type="entry name" value="BLL2464 PROTEIN"/>
    <property type="match status" value="1"/>
</dbReference>
<keyword evidence="3" id="KW-1185">Reference proteome</keyword>